<dbReference type="AlphaFoldDB" id="A0A0K8U0M2"/>
<feature type="signal peptide" evidence="3">
    <location>
        <begin position="1"/>
        <end position="23"/>
    </location>
</feature>
<dbReference type="SMART" id="SM01318">
    <property type="entry name" value="SVWC"/>
    <property type="match status" value="1"/>
</dbReference>
<dbReference type="InterPro" id="IPR029277">
    <property type="entry name" value="SVWC_dom"/>
</dbReference>
<keyword evidence="3" id="KW-0732">Signal</keyword>
<comment type="subcellular location">
    <subcellularLocation>
        <location evidence="1">Secreted</location>
    </subcellularLocation>
</comment>
<dbReference type="GO" id="GO:0005576">
    <property type="term" value="C:extracellular region"/>
    <property type="evidence" value="ECO:0007669"/>
    <property type="project" value="UniProtKB-SubCell"/>
</dbReference>
<evidence type="ECO:0000313" key="5">
    <source>
        <dbReference type="EMBL" id="JAI20264.1"/>
    </source>
</evidence>
<proteinExistence type="predicted"/>
<dbReference type="PANTHER" id="PTHR39957:SF1">
    <property type="entry name" value="AT09846P1-RELATED"/>
    <property type="match status" value="1"/>
</dbReference>
<evidence type="ECO:0000256" key="3">
    <source>
        <dbReference type="SAM" id="SignalP"/>
    </source>
</evidence>
<dbReference type="PANTHER" id="PTHR39957">
    <property type="entry name" value="AT09846P1-RELATED"/>
    <property type="match status" value="1"/>
</dbReference>
<dbReference type="Pfam" id="PF15430">
    <property type="entry name" value="SVWC"/>
    <property type="match status" value="1"/>
</dbReference>
<sequence>MHYGICWLCAGLLLIASLELNEAALGHVFYHNDAHPGKCTVSETVILSPGEVTITSGICARITCENEEGLAEIASCGSQAPLEGCEWGDPKDEKAPYPECCERQQICF</sequence>
<dbReference type="EMBL" id="GDHF01032050">
    <property type="protein sequence ID" value="JAI20264.1"/>
    <property type="molecule type" value="Transcribed_RNA"/>
</dbReference>
<dbReference type="InterPro" id="IPR053308">
    <property type="entry name" value="Vago-like"/>
</dbReference>
<feature type="domain" description="Single" evidence="4">
    <location>
        <begin position="39"/>
        <end position="107"/>
    </location>
</feature>
<protein>
    <recommendedName>
        <fullName evidence="4">Single domain-containing protein</fullName>
    </recommendedName>
</protein>
<reference evidence="5" key="1">
    <citation type="submission" date="2015-06" db="EMBL/GenBank/DDBJ databases">
        <authorList>
            <person name="Hoefler B.C."/>
            <person name="Straight P.D."/>
        </authorList>
    </citation>
    <scope>NUCLEOTIDE SEQUENCE</scope>
</reference>
<evidence type="ECO:0000259" key="4">
    <source>
        <dbReference type="SMART" id="SM01318"/>
    </source>
</evidence>
<organism evidence="5">
    <name type="scientific">Bactrocera latifrons</name>
    <name type="common">Malaysian fruit fly</name>
    <name type="synonym">Chaetodacus latifrons</name>
    <dbReference type="NCBI Taxonomy" id="174628"/>
    <lineage>
        <taxon>Eukaryota</taxon>
        <taxon>Metazoa</taxon>
        <taxon>Ecdysozoa</taxon>
        <taxon>Arthropoda</taxon>
        <taxon>Hexapoda</taxon>
        <taxon>Insecta</taxon>
        <taxon>Pterygota</taxon>
        <taxon>Neoptera</taxon>
        <taxon>Endopterygota</taxon>
        <taxon>Diptera</taxon>
        <taxon>Brachycera</taxon>
        <taxon>Muscomorpha</taxon>
        <taxon>Tephritoidea</taxon>
        <taxon>Tephritidae</taxon>
        <taxon>Bactrocera</taxon>
        <taxon>Bactrocera</taxon>
    </lineage>
</organism>
<gene>
    <name evidence="5" type="ORF">c0_g1_i1</name>
</gene>
<evidence type="ECO:0000256" key="1">
    <source>
        <dbReference type="ARBA" id="ARBA00004613"/>
    </source>
</evidence>
<dbReference type="OrthoDB" id="7901229at2759"/>
<keyword evidence="2" id="KW-0964">Secreted</keyword>
<feature type="chain" id="PRO_5005520709" description="Single domain-containing protein" evidence="3">
    <location>
        <begin position="24"/>
        <end position="108"/>
    </location>
</feature>
<name>A0A0K8U0M2_BACLA</name>
<accession>A0A0K8U0M2</accession>
<evidence type="ECO:0000256" key="2">
    <source>
        <dbReference type="ARBA" id="ARBA00022525"/>
    </source>
</evidence>